<feature type="non-terminal residue" evidence="1">
    <location>
        <position position="158"/>
    </location>
</feature>
<protein>
    <submittedName>
        <fullName evidence="1">Uncharacterized protein</fullName>
    </submittedName>
</protein>
<proteinExistence type="predicted"/>
<dbReference type="Proteomes" id="UP000704712">
    <property type="component" value="Unassembled WGS sequence"/>
</dbReference>
<organism evidence="1 2">
    <name type="scientific">Phytophthora infestans</name>
    <name type="common">Potato late blight agent</name>
    <name type="synonym">Botrytis infestans</name>
    <dbReference type="NCBI Taxonomy" id="4787"/>
    <lineage>
        <taxon>Eukaryota</taxon>
        <taxon>Sar</taxon>
        <taxon>Stramenopiles</taxon>
        <taxon>Oomycota</taxon>
        <taxon>Peronosporomycetes</taxon>
        <taxon>Peronosporales</taxon>
        <taxon>Peronosporaceae</taxon>
        <taxon>Phytophthora</taxon>
    </lineage>
</organism>
<evidence type="ECO:0000313" key="2">
    <source>
        <dbReference type="Proteomes" id="UP000704712"/>
    </source>
</evidence>
<dbReference type="EMBL" id="JAACNO010001861">
    <property type="protein sequence ID" value="KAF4137098.1"/>
    <property type="molecule type" value="Genomic_DNA"/>
</dbReference>
<comment type="caution">
    <text evidence="1">The sequence shown here is derived from an EMBL/GenBank/DDBJ whole genome shotgun (WGS) entry which is preliminary data.</text>
</comment>
<name>A0A8S9UFF2_PHYIN</name>
<sequence length="158" mass="17220">VDSTELKARVPGVSSQVAINSSDISASASGFLIDTLVVIHEEGERAGPSIEKLKAMLTSSQMKDGKPADTVFKRMRLDKNTYTLFHSPQFRLGPIRRRLEENFEEGNLRHIDPGGAMSQVEPEIENVKSLAKTARNRVAATLGSLAKGSRRGFPQALS</sequence>
<evidence type="ECO:0000313" key="1">
    <source>
        <dbReference type="EMBL" id="KAF4137098.1"/>
    </source>
</evidence>
<accession>A0A8S9UFF2</accession>
<gene>
    <name evidence="1" type="ORF">GN958_ATG13682</name>
</gene>
<reference evidence="1" key="1">
    <citation type="submission" date="2020-03" db="EMBL/GenBank/DDBJ databases">
        <title>Hybrid Assembly of Korean Phytophthora infestans isolates.</title>
        <authorList>
            <person name="Prokchorchik M."/>
            <person name="Lee Y."/>
            <person name="Seo J."/>
            <person name="Cho J.-H."/>
            <person name="Park Y.-E."/>
            <person name="Jang D.-C."/>
            <person name="Im J.-S."/>
            <person name="Choi J.-G."/>
            <person name="Park H.-J."/>
            <person name="Lee G.-B."/>
            <person name="Lee Y.-G."/>
            <person name="Hong S.-Y."/>
            <person name="Cho K."/>
            <person name="Sohn K.H."/>
        </authorList>
    </citation>
    <scope>NUCLEOTIDE SEQUENCE</scope>
    <source>
        <strain evidence="1">KR_2_A2</strain>
    </source>
</reference>
<dbReference type="AlphaFoldDB" id="A0A8S9UFF2"/>